<evidence type="ECO:0000256" key="5">
    <source>
        <dbReference type="ARBA" id="ARBA00023002"/>
    </source>
</evidence>
<gene>
    <name evidence="7" type="primary">ygiD_1</name>
    <name evidence="7" type="ORF">PAECIP111802_03607</name>
</gene>
<dbReference type="PIRSF" id="PIRSF006157">
    <property type="entry name" value="Doxgns_DODA"/>
    <property type="match status" value="1"/>
</dbReference>
<reference evidence="7 8" key="1">
    <citation type="submission" date="2021-06" db="EMBL/GenBank/DDBJ databases">
        <authorList>
            <person name="Criscuolo A."/>
        </authorList>
    </citation>
    <scope>NUCLEOTIDE SEQUENCE [LARGE SCALE GENOMIC DNA]</scope>
    <source>
        <strain evidence="8">CIP 111802</strain>
    </source>
</reference>
<feature type="domain" description="Extradiol ring-cleavage dioxygenase class III enzyme subunit B" evidence="6">
    <location>
        <begin position="34"/>
        <end position="247"/>
    </location>
</feature>
<dbReference type="Proteomes" id="UP000730618">
    <property type="component" value="Unassembled WGS sequence"/>
</dbReference>
<evidence type="ECO:0000256" key="2">
    <source>
        <dbReference type="ARBA" id="ARBA00007581"/>
    </source>
</evidence>
<sequence>MFPAFFVSHGVPNLVTDHNAFTRFLAYLGSRIPKPNGIVLFSSQWASPVQKVTGAQRLRTIKDDWGLPDELFAFEYPAHGDIILAHDVQQLLAAEGIRCEADDGRGLDHGGWTVLSLMYPDADIPIIAASINPRSVPEDSYRIGKAITDLRKNNCLIIGSGGTVRNLRKMNWDHDKVERWAVRFDRWLDEKIQVWDLESLYDYENRAPYAKDAVPGKEHLLPLFVSMGACDGNRKAKLLHQQYQYGTLSLNCWMFS</sequence>
<dbReference type="PANTHER" id="PTHR30096:SF0">
    <property type="entry name" value="4,5-DOPA DIOXYGENASE EXTRADIOL-LIKE PROTEIN"/>
    <property type="match status" value="1"/>
</dbReference>
<organism evidence="7 8">
    <name type="scientific">Paenibacillus allorhizosphaerae</name>
    <dbReference type="NCBI Taxonomy" id="2849866"/>
    <lineage>
        <taxon>Bacteria</taxon>
        <taxon>Bacillati</taxon>
        <taxon>Bacillota</taxon>
        <taxon>Bacilli</taxon>
        <taxon>Bacillales</taxon>
        <taxon>Paenibacillaceae</taxon>
        <taxon>Paenibacillus</taxon>
    </lineage>
</organism>
<evidence type="ECO:0000256" key="4">
    <source>
        <dbReference type="ARBA" id="ARBA00022833"/>
    </source>
</evidence>
<keyword evidence="5 7" id="KW-0560">Oxidoreductase</keyword>
<protein>
    <submittedName>
        <fullName evidence="7">4,5-DOPA dioxygenase extradiol</fullName>
        <ecNumber evidence="7">1.13.11.29</ecNumber>
    </submittedName>
</protein>
<proteinExistence type="inferred from homology"/>
<evidence type="ECO:0000259" key="6">
    <source>
        <dbReference type="Pfam" id="PF02900"/>
    </source>
</evidence>
<name>A0ABM8VJP3_9BACL</name>
<evidence type="ECO:0000313" key="7">
    <source>
        <dbReference type="EMBL" id="CAG7645800.1"/>
    </source>
</evidence>
<comment type="similarity">
    <text evidence="2">Belongs to the DODA-type extradiol aromatic ring-opening dioxygenase family.</text>
</comment>
<comment type="caution">
    <text evidence="7">The sequence shown here is derived from an EMBL/GenBank/DDBJ whole genome shotgun (WGS) entry which is preliminary data.</text>
</comment>
<keyword evidence="3" id="KW-0479">Metal-binding</keyword>
<keyword evidence="4" id="KW-0862">Zinc</keyword>
<dbReference type="EC" id="1.13.11.29" evidence="7"/>
<keyword evidence="7" id="KW-0223">Dioxygenase</keyword>
<accession>A0ABM8VJP3</accession>
<evidence type="ECO:0000256" key="1">
    <source>
        <dbReference type="ARBA" id="ARBA00001947"/>
    </source>
</evidence>
<dbReference type="CDD" id="cd07363">
    <property type="entry name" value="45_DOPA_Dioxygenase"/>
    <property type="match status" value="1"/>
</dbReference>
<dbReference type="RefSeq" id="WP_218099895.1">
    <property type="nucleotide sequence ID" value="NZ_CAJVCE010000009.1"/>
</dbReference>
<dbReference type="Pfam" id="PF02900">
    <property type="entry name" value="LigB"/>
    <property type="match status" value="1"/>
</dbReference>
<evidence type="ECO:0000256" key="3">
    <source>
        <dbReference type="ARBA" id="ARBA00022723"/>
    </source>
</evidence>
<keyword evidence="8" id="KW-1185">Reference proteome</keyword>
<dbReference type="EMBL" id="CAJVCE010000009">
    <property type="protein sequence ID" value="CAG7645800.1"/>
    <property type="molecule type" value="Genomic_DNA"/>
</dbReference>
<dbReference type="InterPro" id="IPR014436">
    <property type="entry name" value="Extradiol_dOase_DODA"/>
</dbReference>
<dbReference type="InterPro" id="IPR004183">
    <property type="entry name" value="Xdiol_dOase_suB"/>
</dbReference>
<dbReference type="PANTHER" id="PTHR30096">
    <property type="entry name" value="4,5-DOPA DIOXYGENASE EXTRADIOL-LIKE PROTEIN"/>
    <property type="match status" value="1"/>
</dbReference>
<dbReference type="GO" id="GO:0050297">
    <property type="term" value="F:stizolobate synthase activity"/>
    <property type="evidence" value="ECO:0007669"/>
    <property type="project" value="UniProtKB-EC"/>
</dbReference>
<comment type="cofactor">
    <cofactor evidence="1">
        <name>Zn(2+)</name>
        <dbReference type="ChEBI" id="CHEBI:29105"/>
    </cofactor>
</comment>
<evidence type="ECO:0000313" key="8">
    <source>
        <dbReference type="Proteomes" id="UP000730618"/>
    </source>
</evidence>